<organism evidence="2">
    <name type="scientific">Oryza meridionalis</name>
    <dbReference type="NCBI Taxonomy" id="40149"/>
    <lineage>
        <taxon>Eukaryota</taxon>
        <taxon>Viridiplantae</taxon>
        <taxon>Streptophyta</taxon>
        <taxon>Embryophyta</taxon>
        <taxon>Tracheophyta</taxon>
        <taxon>Spermatophyta</taxon>
        <taxon>Magnoliopsida</taxon>
        <taxon>Liliopsida</taxon>
        <taxon>Poales</taxon>
        <taxon>Poaceae</taxon>
        <taxon>BOP clade</taxon>
        <taxon>Oryzoideae</taxon>
        <taxon>Oryzeae</taxon>
        <taxon>Oryzinae</taxon>
        <taxon>Oryza</taxon>
    </lineage>
</organism>
<keyword evidence="3" id="KW-1185">Reference proteome</keyword>
<reference evidence="2" key="1">
    <citation type="submission" date="2015-04" db="UniProtKB">
        <authorList>
            <consortium name="EnsemblPlants"/>
        </authorList>
    </citation>
    <scope>IDENTIFICATION</scope>
</reference>
<feature type="compositionally biased region" description="Polar residues" evidence="1">
    <location>
        <begin position="1"/>
        <end position="14"/>
    </location>
</feature>
<name>A0A0E0DD01_9ORYZ</name>
<dbReference type="AlphaFoldDB" id="A0A0E0DD01"/>
<sequence length="211" mass="22946">MASDGSGNRISGGSTAEELRKGGSTSSGLGSGGSTLARHRERRWKGGAAITAMVAAGSQATVAAPNNCVQPRTSGSRRVLLLPAETGWPHAKIIFVVVILHFVQIGLQNLLCLPFTVIYTRFHSPFRNEQQWNVRSCIYLLGMVGMCDLRCTLEVSGLEPSPSVGSSCIWRLRRWNFMICPVSICHYHKNLTTGYSNTLIRIARTAADLVL</sequence>
<accession>A0A0E0DD01</accession>
<proteinExistence type="predicted"/>
<evidence type="ECO:0000313" key="2">
    <source>
        <dbReference type="EnsemblPlants" id="OMERI04G08380.1"/>
    </source>
</evidence>
<dbReference type="HOGENOM" id="CLU_1306586_0_0_1"/>
<dbReference type="EnsemblPlants" id="OMERI04G08380.1">
    <property type="protein sequence ID" value="OMERI04G08380.1"/>
    <property type="gene ID" value="OMERI04G08380"/>
</dbReference>
<dbReference type="Gramene" id="OMERI04G08380.1">
    <property type="protein sequence ID" value="OMERI04G08380.1"/>
    <property type="gene ID" value="OMERI04G08380"/>
</dbReference>
<feature type="region of interest" description="Disordered" evidence="1">
    <location>
        <begin position="1"/>
        <end position="38"/>
    </location>
</feature>
<dbReference type="Proteomes" id="UP000008021">
    <property type="component" value="Chromosome 4"/>
</dbReference>
<protein>
    <submittedName>
        <fullName evidence="2">Uncharacterized protein</fullName>
    </submittedName>
</protein>
<evidence type="ECO:0000313" key="3">
    <source>
        <dbReference type="Proteomes" id="UP000008021"/>
    </source>
</evidence>
<reference evidence="2" key="2">
    <citation type="submission" date="2018-05" db="EMBL/GenBank/DDBJ databases">
        <title>OmerRS3 (Oryza meridionalis Reference Sequence Version 3).</title>
        <authorList>
            <person name="Zhang J."/>
            <person name="Kudrna D."/>
            <person name="Lee S."/>
            <person name="Talag J."/>
            <person name="Welchert J."/>
            <person name="Wing R.A."/>
        </authorList>
    </citation>
    <scope>NUCLEOTIDE SEQUENCE [LARGE SCALE GENOMIC DNA]</scope>
    <source>
        <strain evidence="2">cv. OR44</strain>
    </source>
</reference>
<evidence type="ECO:0000256" key="1">
    <source>
        <dbReference type="SAM" id="MobiDB-lite"/>
    </source>
</evidence>